<keyword evidence="4 9" id="KW-0028">Amino-acid biosynthesis</keyword>
<keyword evidence="16" id="KW-1185">Reference proteome</keyword>
<dbReference type="Pfam" id="PF14748">
    <property type="entry name" value="P5CR_dimer"/>
    <property type="match status" value="1"/>
</dbReference>
<evidence type="ECO:0000259" key="14">
    <source>
        <dbReference type="Pfam" id="PF14748"/>
    </source>
</evidence>
<feature type="domain" description="Pyrroline-5-carboxylate reductase catalytic N-terminal" evidence="13">
    <location>
        <begin position="5"/>
        <end position="100"/>
    </location>
</feature>
<comment type="catalytic activity">
    <reaction evidence="9 12">
        <text>L-proline + NADP(+) = (S)-1-pyrroline-5-carboxylate + NADPH + 2 H(+)</text>
        <dbReference type="Rhea" id="RHEA:14109"/>
        <dbReference type="ChEBI" id="CHEBI:15378"/>
        <dbReference type="ChEBI" id="CHEBI:17388"/>
        <dbReference type="ChEBI" id="CHEBI:57783"/>
        <dbReference type="ChEBI" id="CHEBI:58349"/>
        <dbReference type="ChEBI" id="CHEBI:60039"/>
        <dbReference type="EC" id="1.5.1.2"/>
    </reaction>
</comment>
<evidence type="ECO:0000256" key="11">
    <source>
        <dbReference type="PIRSR" id="PIRSR000193-1"/>
    </source>
</evidence>
<dbReference type="RefSeq" id="WP_062283204.1">
    <property type="nucleotide sequence ID" value="NZ_DF968181.1"/>
</dbReference>
<dbReference type="PANTHER" id="PTHR11645:SF66">
    <property type="entry name" value="PYRROLINE-5-CARBOXYLATE REDUCTASE"/>
    <property type="match status" value="1"/>
</dbReference>
<dbReference type="InterPro" id="IPR028939">
    <property type="entry name" value="P5C_Rdtase_cat_N"/>
</dbReference>
<protein>
    <recommendedName>
        <fullName evidence="9 10">Pyrroline-5-carboxylate reductase</fullName>
        <shortName evidence="9">P5C reductase</shortName>
        <shortName evidence="9">P5CR</shortName>
        <ecNumber evidence="9 10">1.5.1.2</ecNumber>
    </recommendedName>
    <alternativeName>
        <fullName evidence="9">PCA reductase</fullName>
    </alternativeName>
</protein>
<evidence type="ECO:0000256" key="2">
    <source>
        <dbReference type="ARBA" id="ARBA00005525"/>
    </source>
</evidence>
<dbReference type="EC" id="1.5.1.2" evidence="9 10"/>
<evidence type="ECO:0000256" key="5">
    <source>
        <dbReference type="ARBA" id="ARBA00022650"/>
    </source>
</evidence>
<dbReference type="Gene3D" id="1.10.3730.10">
    <property type="entry name" value="ProC C-terminal domain-like"/>
    <property type="match status" value="1"/>
</dbReference>
<feature type="binding site" evidence="11">
    <location>
        <begin position="71"/>
        <end position="74"/>
    </location>
    <ligand>
        <name>NADP(+)</name>
        <dbReference type="ChEBI" id="CHEBI:58349"/>
    </ligand>
</feature>
<keyword evidence="7 9" id="KW-0560">Oxidoreductase</keyword>
<dbReference type="STRING" id="1678840.ATC1_131612"/>
<evidence type="ECO:0000313" key="16">
    <source>
        <dbReference type="Proteomes" id="UP000053370"/>
    </source>
</evidence>
<evidence type="ECO:0000256" key="4">
    <source>
        <dbReference type="ARBA" id="ARBA00022605"/>
    </source>
</evidence>
<dbReference type="GO" id="GO:0005737">
    <property type="term" value="C:cytoplasm"/>
    <property type="evidence" value="ECO:0007669"/>
    <property type="project" value="UniProtKB-SubCell"/>
</dbReference>
<feature type="domain" description="Pyrroline-5-carboxylate reductase dimerisation" evidence="14">
    <location>
        <begin position="163"/>
        <end position="267"/>
    </location>
</feature>
<dbReference type="InterPro" id="IPR029036">
    <property type="entry name" value="P5CR_dimer"/>
</dbReference>
<dbReference type="EMBL" id="DF968181">
    <property type="protein sequence ID" value="GAP41620.1"/>
    <property type="molecule type" value="Genomic_DNA"/>
</dbReference>
<dbReference type="GO" id="GO:0055129">
    <property type="term" value="P:L-proline biosynthetic process"/>
    <property type="evidence" value="ECO:0007669"/>
    <property type="project" value="UniProtKB-UniRule"/>
</dbReference>
<evidence type="ECO:0000256" key="12">
    <source>
        <dbReference type="RuleBase" id="RU003903"/>
    </source>
</evidence>
<evidence type="ECO:0000256" key="1">
    <source>
        <dbReference type="ARBA" id="ARBA00004496"/>
    </source>
</evidence>
<comment type="function">
    <text evidence="8 9">Catalyzes the reduction of 1-pyrroline-5-carboxylate (PCA) to L-proline.</text>
</comment>
<evidence type="ECO:0000256" key="9">
    <source>
        <dbReference type="HAMAP-Rule" id="MF_01925"/>
    </source>
</evidence>
<evidence type="ECO:0000313" key="15">
    <source>
        <dbReference type="EMBL" id="GAP41620.1"/>
    </source>
</evidence>
<gene>
    <name evidence="9" type="primary">proC</name>
    <name evidence="15" type="ORF">ATC1_131612</name>
</gene>
<dbReference type="InterPro" id="IPR008927">
    <property type="entry name" value="6-PGluconate_DH-like_C_sf"/>
</dbReference>
<comment type="subcellular location">
    <subcellularLocation>
        <location evidence="1 9">Cytoplasm</location>
    </subcellularLocation>
</comment>
<sequence length="279" mass="30447">MENMKMAIIGSGMMGRAIITGIIQNQIFNPETIFVSDVDPEKTKALHEELGVSTAISNTECVEGADIVLIAVKPQFLQPVLDELHGKINSESLIISIVAGVPIQRFVDGLGNQKIVRVMPNTPAQILEGMSGWFTSAEVSSDQKRLVEKILSGLGLAIYFDKESDLDQVAAVSGSGPAYVFLFMEAMIDTAVHMGFPRKIAEKLVIQTVRGSADYFERRGVHPAVLRNEVTSPGGTTAEALYYMEKEGLRHAVSSGMWACLNRTIELRENLPRQKGPTV</sequence>
<evidence type="ECO:0000256" key="7">
    <source>
        <dbReference type="ARBA" id="ARBA00023002"/>
    </source>
</evidence>
<reference evidence="15" key="1">
    <citation type="journal article" date="2015" name="Genome Announc.">
        <title>Draft Genome Sequence of Anaerolineae Strain TC1, a Novel Isolate from a Methanogenic Wastewater Treatment System.</title>
        <authorList>
            <person name="Matsuura N."/>
            <person name="Tourlousse D.M."/>
            <person name="Sun L."/>
            <person name="Toyonaga M."/>
            <person name="Kuroda K."/>
            <person name="Ohashi A."/>
            <person name="Cruz R."/>
            <person name="Yamaguchi T."/>
            <person name="Sekiguchi Y."/>
        </authorList>
    </citation>
    <scope>NUCLEOTIDE SEQUENCE [LARGE SCALE GENOMIC DNA]</scope>
    <source>
        <strain evidence="15">TC1</strain>
    </source>
</reference>
<feature type="binding site" evidence="11">
    <location>
        <position position="58"/>
    </location>
    <ligand>
        <name>NADPH</name>
        <dbReference type="ChEBI" id="CHEBI:57783"/>
    </ligand>
</feature>
<dbReference type="GO" id="GO:0004735">
    <property type="term" value="F:pyrroline-5-carboxylate reductase activity"/>
    <property type="evidence" value="ECO:0007669"/>
    <property type="project" value="UniProtKB-UniRule"/>
</dbReference>
<dbReference type="InterPro" id="IPR053790">
    <property type="entry name" value="P5CR-like_CS"/>
</dbReference>
<evidence type="ECO:0000256" key="10">
    <source>
        <dbReference type="NCBIfam" id="TIGR00112"/>
    </source>
</evidence>
<dbReference type="PIRSF" id="PIRSF000193">
    <property type="entry name" value="Pyrrol-5-carb_rd"/>
    <property type="match status" value="1"/>
</dbReference>
<dbReference type="PANTHER" id="PTHR11645">
    <property type="entry name" value="PYRROLINE-5-CARBOXYLATE REDUCTASE"/>
    <property type="match status" value="1"/>
</dbReference>
<keyword evidence="6 9" id="KW-0521">NADP</keyword>
<comment type="pathway">
    <text evidence="9 12">Amino-acid biosynthesis; L-proline biosynthesis; L-proline from L-glutamate 5-semialdehyde: step 1/1.</text>
</comment>
<organism evidence="15">
    <name type="scientific">Flexilinea flocculi</name>
    <dbReference type="NCBI Taxonomy" id="1678840"/>
    <lineage>
        <taxon>Bacteria</taxon>
        <taxon>Bacillati</taxon>
        <taxon>Chloroflexota</taxon>
        <taxon>Anaerolineae</taxon>
        <taxon>Anaerolineales</taxon>
        <taxon>Anaerolineaceae</taxon>
        <taxon>Flexilinea</taxon>
    </lineage>
</organism>
<dbReference type="FunFam" id="3.40.50.720:FF:000190">
    <property type="entry name" value="Pyrroline-5-carboxylate reductase"/>
    <property type="match status" value="1"/>
</dbReference>
<evidence type="ECO:0000256" key="3">
    <source>
        <dbReference type="ARBA" id="ARBA00022490"/>
    </source>
</evidence>
<dbReference type="PATRIC" id="fig|1678840.3.peg.3106"/>
<dbReference type="PROSITE" id="PS00521">
    <property type="entry name" value="P5CR"/>
    <property type="match status" value="1"/>
</dbReference>
<dbReference type="Gene3D" id="3.40.50.720">
    <property type="entry name" value="NAD(P)-binding Rossmann-like Domain"/>
    <property type="match status" value="1"/>
</dbReference>
<dbReference type="HAMAP" id="MF_01925">
    <property type="entry name" value="P5C_reductase"/>
    <property type="match status" value="1"/>
</dbReference>
<name>A0A0S7BWM9_9CHLR</name>
<evidence type="ECO:0000259" key="13">
    <source>
        <dbReference type="Pfam" id="PF03807"/>
    </source>
</evidence>
<dbReference type="SUPFAM" id="SSF51735">
    <property type="entry name" value="NAD(P)-binding Rossmann-fold domains"/>
    <property type="match status" value="1"/>
</dbReference>
<dbReference type="NCBIfam" id="TIGR00112">
    <property type="entry name" value="proC"/>
    <property type="match status" value="1"/>
</dbReference>
<dbReference type="Proteomes" id="UP000053370">
    <property type="component" value="Unassembled WGS sequence"/>
</dbReference>
<keyword evidence="3 9" id="KW-0963">Cytoplasm</keyword>
<dbReference type="UniPathway" id="UPA00098">
    <property type="reaction ID" value="UER00361"/>
</dbReference>
<accession>A0A0S7BWM9</accession>
<dbReference type="AlphaFoldDB" id="A0A0S7BWM9"/>
<dbReference type="InterPro" id="IPR000304">
    <property type="entry name" value="Pyrroline-COOH_reductase"/>
</dbReference>
<evidence type="ECO:0000256" key="6">
    <source>
        <dbReference type="ARBA" id="ARBA00022857"/>
    </source>
</evidence>
<dbReference type="Pfam" id="PF03807">
    <property type="entry name" value="F420_oxidored"/>
    <property type="match status" value="1"/>
</dbReference>
<dbReference type="SUPFAM" id="SSF48179">
    <property type="entry name" value="6-phosphogluconate dehydrogenase C-terminal domain-like"/>
    <property type="match status" value="1"/>
</dbReference>
<dbReference type="InterPro" id="IPR036291">
    <property type="entry name" value="NAD(P)-bd_dom_sf"/>
</dbReference>
<dbReference type="OrthoDB" id="9805754at2"/>
<keyword evidence="5 9" id="KW-0641">Proline biosynthesis</keyword>
<dbReference type="FunFam" id="1.10.3730.10:FF:000001">
    <property type="entry name" value="Pyrroline-5-carboxylate reductase"/>
    <property type="match status" value="1"/>
</dbReference>
<proteinExistence type="inferred from homology"/>
<comment type="similarity">
    <text evidence="2 9 12">Belongs to the pyrroline-5-carboxylate reductase family.</text>
</comment>
<evidence type="ECO:0000256" key="8">
    <source>
        <dbReference type="ARBA" id="ARBA00058118"/>
    </source>
</evidence>
<comment type="catalytic activity">
    <reaction evidence="9">
        <text>L-proline + NAD(+) = (S)-1-pyrroline-5-carboxylate + NADH + 2 H(+)</text>
        <dbReference type="Rhea" id="RHEA:14105"/>
        <dbReference type="ChEBI" id="CHEBI:15378"/>
        <dbReference type="ChEBI" id="CHEBI:17388"/>
        <dbReference type="ChEBI" id="CHEBI:57540"/>
        <dbReference type="ChEBI" id="CHEBI:57945"/>
        <dbReference type="ChEBI" id="CHEBI:60039"/>
        <dbReference type="EC" id="1.5.1.2"/>
    </reaction>
</comment>
<feature type="binding site" evidence="11">
    <location>
        <begin position="9"/>
        <end position="14"/>
    </location>
    <ligand>
        <name>NADP(+)</name>
        <dbReference type="ChEBI" id="CHEBI:58349"/>
    </ligand>
</feature>